<evidence type="ECO:0008006" key="3">
    <source>
        <dbReference type="Google" id="ProtNLM"/>
    </source>
</evidence>
<dbReference type="Proteomes" id="UP000831607">
    <property type="component" value="Chromosome"/>
</dbReference>
<organism evidence="1 2">
    <name type="scientific">Orrella daihaiensis</name>
    <dbReference type="NCBI Taxonomy" id="2782176"/>
    <lineage>
        <taxon>Bacteria</taxon>
        <taxon>Pseudomonadati</taxon>
        <taxon>Pseudomonadota</taxon>
        <taxon>Betaproteobacteria</taxon>
        <taxon>Burkholderiales</taxon>
        <taxon>Alcaligenaceae</taxon>
        <taxon>Orrella</taxon>
    </lineage>
</organism>
<dbReference type="Gene3D" id="3.40.50.10610">
    <property type="entry name" value="ABC-type transport auxiliary lipoprotein component"/>
    <property type="match status" value="1"/>
</dbReference>
<evidence type="ECO:0000313" key="2">
    <source>
        <dbReference type="Proteomes" id="UP000831607"/>
    </source>
</evidence>
<reference evidence="1 2" key="1">
    <citation type="submission" date="2020-11" db="EMBL/GenBank/DDBJ databases">
        <title>Algicoccus daihaiensis sp.nov., isolated from Daihai Lake in Inner Mongolia.</title>
        <authorList>
            <person name="Kai J."/>
        </authorList>
    </citation>
    <scope>NUCLEOTIDE SEQUENCE [LARGE SCALE GENOMIC DNA]</scope>
    <source>
        <strain evidence="2">f23</strain>
    </source>
</reference>
<dbReference type="InterPro" id="IPR014094">
    <property type="entry name" value="LpoB"/>
</dbReference>
<protein>
    <recommendedName>
        <fullName evidence="3">Penicillin-binding protein activator LpoB</fullName>
    </recommendedName>
</protein>
<keyword evidence="2" id="KW-1185">Reference proteome</keyword>
<dbReference type="PROSITE" id="PS51257">
    <property type="entry name" value="PROKAR_LIPOPROTEIN"/>
    <property type="match status" value="1"/>
</dbReference>
<proteinExistence type="predicted"/>
<accession>A0ABY4APN9</accession>
<sequence length="208" mass="22565">MKASQLKNILAISVIGLGVSACGSMDVVSSIGGNSSDSTAMDTFGLTTEDFNYAANQAVEEFLASPASNRADGRRWRATLGEVVNDTTFKIDTRSMTSRMRNKLINSGKFSFSGFTGQDRTSFVADSRQLSKSSMVDQRTVAKAGTVQAPDLEIAGEIRQRTNVSGDGSRQRLEYEFDFRAVDANTGQIAFSTLIDIKKLGSNKKFAW</sequence>
<dbReference type="Pfam" id="PF13036">
    <property type="entry name" value="LpoB"/>
    <property type="match status" value="1"/>
</dbReference>
<dbReference type="RefSeq" id="WP_243478424.1">
    <property type="nucleotide sequence ID" value="NZ_CP063982.1"/>
</dbReference>
<gene>
    <name evidence="1" type="ORF">DHf2319_11395</name>
</gene>
<name>A0ABY4APN9_9BURK</name>
<dbReference type="EMBL" id="CP063982">
    <property type="protein sequence ID" value="UOD50029.1"/>
    <property type="molecule type" value="Genomic_DNA"/>
</dbReference>
<evidence type="ECO:0000313" key="1">
    <source>
        <dbReference type="EMBL" id="UOD50029.1"/>
    </source>
</evidence>